<name>A0AAN9ESX6_CROPI</name>
<reference evidence="2 3" key="1">
    <citation type="submission" date="2024-01" db="EMBL/GenBank/DDBJ databases">
        <title>The genomes of 5 underutilized Papilionoideae crops provide insights into root nodulation and disease resistanc.</title>
        <authorList>
            <person name="Yuan L."/>
        </authorList>
    </citation>
    <scope>NUCLEOTIDE SEQUENCE [LARGE SCALE GENOMIC DNA]</scope>
    <source>
        <strain evidence="2">ZHUSHIDOU_FW_LH</strain>
        <tissue evidence="2">Leaf</tissue>
    </source>
</reference>
<keyword evidence="1" id="KW-0472">Membrane</keyword>
<protein>
    <submittedName>
        <fullName evidence="2">Uncharacterized protein</fullName>
    </submittedName>
</protein>
<feature type="transmembrane region" description="Helical" evidence="1">
    <location>
        <begin position="110"/>
        <end position="126"/>
    </location>
</feature>
<evidence type="ECO:0000256" key="1">
    <source>
        <dbReference type="SAM" id="Phobius"/>
    </source>
</evidence>
<proteinExistence type="predicted"/>
<organism evidence="2 3">
    <name type="scientific">Crotalaria pallida</name>
    <name type="common">Smooth rattlebox</name>
    <name type="synonym">Crotalaria striata</name>
    <dbReference type="NCBI Taxonomy" id="3830"/>
    <lineage>
        <taxon>Eukaryota</taxon>
        <taxon>Viridiplantae</taxon>
        <taxon>Streptophyta</taxon>
        <taxon>Embryophyta</taxon>
        <taxon>Tracheophyta</taxon>
        <taxon>Spermatophyta</taxon>
        <taxon>Magnoliopsida</taxon>
        <taxon>eudicotyledons</taxon>
        <taxon>Gunneridae</taxon>
        <taxon>Pentapetalae</taxon>
        <taxon>rosids</taxon>
        <taxon>fabids</taxon>
        <taxon>Fabales</taxon>
        <taxon>Fabaceae</taxon>
        <taxon>Papilionoideae</taxon>
        <taxon>50 kb inversion clade</taxon>
        <taxon>genistoids sensu lato</taxon>
        <taxon>core genistoids</taxon>
        <taxon>Crotalarieae</taxon>
        <taxon>Crotalaria</taxon>
    </lineage>
</organism>
<dbReference type="EMBL" id="JAYWIO010000005">
    <property type="protein sequence ID" value="KAK7259368.1"/>
    <property type="molecule type" value="Genomic_DNA"/>
</dbReference>
<keyword evidence="3" id="KW-1185">Reference proteome</keyword>
<evidence type="ECO:0000313" key="2">
    <source>
        <dbReference type="EMBL" id="KAK7259368.1"/>
    </source>
</evidence>
<dbReference type="Proteomes" id="UP001372338">
    <property type="component" value="Unassembled WGS sequence"/>
</dbReference>
<accession>A0AAN9ESX6</accession>
<evidence type="ECO:0000313" key="3">
    <source>
        <dbReference type="Proteomes" id="UP001372338"/>
    </source>
</evidence>
<dbReference type="AlphaFoldDB" id="A0AAN9ESX6"/>
<keyword evidence="1" id="KW-0812">Transmembrane</keyword>
<comment type="caution">
    <text evidence="2">The sequence shown here is derived from an EMBL/GenBank/DDBJ whole genome shotgun (WGS) entry which is preliminary data.</text>
</comment>
<gene>
    <name evidence="2" type="ORF">RIF29_24975</name>
</gene>
<sequence>MKSSSSRFEASSRSSFRVAGLVSIEESACRCGKLVLKTSYIENNLGRRFLIVEKMKEKGYATRDDKDGEPQVIEDVGVYAHAPAHVMKDDEMKKKLMKLKQKLTFERKKSQFWMIAFFMSLSVAMFCTMKCNCYCN</sequence>
<keyword evidence="1" id="KW-1133">Transmembrane helix</keyword>